<feature type="transmembrane region" description="Helical" evidence="6">
    <location>
        <begin position="116"/>
        <end position="137"/>
    </location>
</feature>
<feature type="transmembrane region" description="Helical" evidence="6">
    <location>
        <begin position="179"/>
        <end position="203"/>
    </location>
</feature>
<gene>
    <name evidence="8" type="ORF">PENANT_c033G00908</name>
</gene>
<protein>
    <recommendedName>
        <fullName evidence="7">Major facilitator superfamily (MFS) profile domain-containing protein</fullName>
    </recommendedName>
</protein>
<proteinExistence type="inferred from homology"/>
<dbReference type="InterPro" id="IPR020846">
    <property type="entry name" value="MFS_dom"/>
</dbReference>
<feature type="transmembrane region" description="Helical" evidence="6">
    <location>
        <begin position="91"/>
        <end position="110"/>
    </location>
</feature>
<keyword evidence="9" id="KW-1185">Reference proteome</keyword>
<dbReference type="SUPFAM" id="SSF103473">
    <property type="entry name" value="MFS general substrate transporter"/>
    <property type="match status" value="1"/>
</dbReference>
<comment type="caution">
    <text evidence="8">The sequence shown here is derived from an EMBL/GenBank/DDBJ whole genome shotgun (WGS) entry which is preliminary data.</text>
</comment>
<dbReference type="FunFam" id="1.20.1250.20:FF:000082">
    <property type="entry name" value="MFS multidrug transporter, putative"/>
    <property type="match status" value="1"/>
</dbReference>
<feature type="transmembrane region" description="Helical" evidence="6">
    <location>
        <begin position="21"/>
        <end position="41"/>
    </location>
</feature>
<dbReference type="InterPro" id="IPR011701">
    <property type="entry name" value="MFS"/>
</dbReference>
<dbReference type="AlphaFoldDB" id="A0A1V6PUR5"/>
<dbReference type="PANTHER" id="PTHR23502:SF74">
    <property type="entry name" value="MAJOR FACILITATOR SUPERFAMILY (MFS) PROFILE DOMAIN-CONTAINING PROTEIN"/>
    <property type="match status" value="1"/>
</dbReference>
<feature type="transmembrane region" description="Helical" evidence="6">
    <location>
        <begin position="256"/>
        <end position="275"/>
    </location>
</feature>
<evidence type="ECO:0000256" key="6">
    <source>
        <dbReference type="SAM" id="Phobius"/>
    </source>
</evidence>
<dbReference type="InterPro" id="IPR036259">
    <property type="entry name" value="MFS_trans_sf"/>
</dbReference>
<feature type="domain" description="Major facilitator superfamily (MFS) profile" evidence="7">
    <location>
        <begin position="23"/>
        <end position="454"/>
    </location>
</feature>
<reference evidence="9" key="1">
    <citation type="journal article" date="2017" name="Nat. Microbiol.">
        <title>Global analysis of biosynthetic gene clusters reveals vast potential of secondary metabolite production in Penicillium species.</title>
        <authorList>
            <person name="Nielsen J.C."/>
            <person name="Grijseels S."/>
            <person name="Prigent S."/>
            <person name="Ji B."/>
            <person name="Dainat J."/>
            <person name="Nielsen K.F."/>
            <person name="Frisvad J.C."/>
            <person name="Workman M."/>
            <person name="Nielsen J."/>
        </authorList>
    </citation>
    <scope>NUCLEOTIDE SEQUENCE [LARGE SCALE GENOMIC DNA]</scope>
    <source>
        <strain evidence="9">IBT 31811</strain>
    </source>
</reference>
<dbReference type="Pfam" id="PF07690">
    <property type="entry name" value="MFS_1"/>
    <property type="match status" value="1"/>
</dbReference>
<evidence type="ECO:0000256" key="5">
    <source>
        <dbReference type="ARBA" id="ARBA00023136"/>
    </source>
</evidence>
<comment type="similarity">
    <text evidence="2">Belongs to the major facilitator superfamily.</text>
</comment>
<name>A0A1V6PUR5_9EURO</name>
<dbReference type="EMBL" id="MDYN01000033">
    <property type="protein sequence ID" value="OQD80758.1"/>
    <property type="molecule type" value="Genomic_DNA"/>
</dbReference>
<dbReference type="PANTHER" id="PTHR23502">
    <property type="entry name" value="MAJOR FACILITATOR SUPERFAMILY"/>
    <property type="match status" value="1"/>
</dbReference>
<feature type="transmembrane region" description="Helical" evidence="6">
    <location>
        <begin position="295"/>
        <end position="317"/>
    </location>
</feature>
<evidence type="ECO:0000259" key="7">
    <source>
        <dbReference type="PROSITE" id="PS50850"/>
    </source>
</evidence>
<dbReference type="STRING" id="416450.A0A1V6PUR5"/>
<dbReference type="Proteomes" id="UP000191672">
    <property type="component" value="Unassembled WGS sequence"/>
</dbReference>
<feature type="transmembrane region" description="Helical" evidence="6">
    <location>
        <begin position="61"/>
        <end position="79"/>
    </location>
</feature>
<evidence type="ECO:0000256" key="4">
    <source>
        <dbReference type="ARBA" id="ARBA00022989"/>
    </source>
</evidence>
<evidence type="ECO:0000313" key="9">
    <source>
        <dbReference type="Proteomes" id="UP000191672"/>
    </source>
</evidence>
<feature type="transmembrane region" description="Helical" evidence="6">
    <location>
        <begin position="368"/>
        <end position="389"/>
    </location>
</feature>
<sequence>MELKSSDGYRDPLTLSPIRKIHIVLAGILFIFNSAFGSSLPSGAHDAIADYFNIAHDDTKLVLLNSLYLVGFAIGPLIFGPLSEHVGRRPVLIGTFSGYIIFTMACALSPNFPALLVFRLLCGLNAASPNAVLGGLYADILDNPQTRGIAMALFMVVTGFGPQLAPLVSGFISTVSWRWTFWVGLAAAAVGYPFVLFIPETYVPVLKQRHARRLAKAGKQEANGETIIPPQGPGHRGDGVLSIFMRPFVMTAKEPVLLFASLFMGFTYAMFYLYFQAYPLIFQNLYGLSPGVAGLAFLPISVGALVAFALFLLYGSYHSKAMKEGKPWAMLEEYRRLPLAALGAPLLPIALFWLGWSSKLSIHPIVPMMSGLFFGIGYILIFMAMINYLTDAYKQYSASAQAAASTLRSCLAVCLPLATNPMYGTLGINWASSLLAFIAILLAMIPFVFISGESATVYYWPPTSSPTMKITETLLSPLERNLTIASEVQYYCTQYMFVGSWYMAALISSSQGQEQLTLPISIHIRPAIPIRLHIRKSVRRHQTE</sequence>
<evidence type="ECO:0000256" key="2">
    <source>
        <dbReference type="ARBA" id="ARBA00008335"/>
    </source>
</evidence>
<dbReference type="GO" id="GO:0022857">
    <property type="term" value="F:transmembrane transporter activity"/>
    <property type="evidence" value="ECO:0007669"/>
    <property type="project" value="InterPro"/>
</dbReference>
<comment type="subcellular location">
    <subcellularLocation>
        <location evidence="1">Cell membrane</location>
        <topology evidence="1">Multi-pass membrane protein</topology>
    </subcellularLocation>
</comment>
<feature type="transmembrane region" description="Helical" evidence="6">
    <location>
        <begin position="430"/>
        <end position="450"/>
    </location>
</feature>
<dbReference type="GO" id="GO:0005886">
    <property type="term" value="C:plasma membrane"/>
    <property type="evidence" value="ECO:0007669"/>
    <property type="project" value="UniProtKB-SubCell"/>
</dbReference>
<dbReference type="PROSITE" id="PS50850">
    <property type="entry name" value="MFS"/>
    <property type="match status" value="1"/>
</dbReference>
<keyword evidence="4 6" id="KW-1133">Transmembrane helix</keyword>
<accession>A0A1V6PUR5</accession>
<feature type="transmembrane region" description="Helical" evidence="6">
    <location>
        <begin position="337"/>
        <end position="356"/>
    </location>
</feature>
<evidence type="ECO:0000256" key="3">
    <source>
        <dbReference type="ARBA" id="ARBA00022692"/>
    </source>
</evidence>
<evidence type="ECO:0000256" key="1">
    <source>
        <dbReference type="ARBA" id="ARBA00004651"/>
    </source>
</evidence>
<evidence type="ECO:0000313" key="8">
    <source>
        <dbReference type="EMBL" id="OQD80758.1"/>
    </source>
</evidence>
<organism evidence="8 9">
    <name type="scientific">Penicillium antarcticum</name>
    <dbReference type="NCBI Taxonomy" id="416450"/>
    <lineage>
        <taxon>Eukaryota</taxon>
        <taxon>Fungi</taxon>
        <taxon>Dikarya</taxon>
        <taxon>Ascomycota</taxon>
        <taxon>Pezizomycotina</taxon>
        <taxon>Eurotiomycetes</taxon>
        <taxon>Eurotiomycetidae</taxon>
        <taxon>Eurotiales</taxon>
        <taxon>Aspergillaceae</taxon>
        <taxon>Penicillium</taxon>
    </lineage>
</organism>
<keyword evidence="5 6" id="KW-0472">Membrane</keyword>
<dbReference type="Gene3D" id="1.20.1250.20">
    <property type="entry name" value="MFS general substrate transporter like domains"/>
    <property type="match status" value="1"/>
</dbReference>
<feature type="transmembrane region" description="Helical" evidence="6">
    <location>
        <begin position="149"/>
        <end position="173"/>
    </location>
</feature>
<keyword evidence="3 6" id="KW-0812">Transmembrane</keyword>